<keyword evidence="1" id="KW-0808">Transferase</keyword>
<dbReference type="Gene3D" id="3.40.50.10540">
    <property type="entry name" value="Crotonobetainyl-coa:carnitine coa-transferase, domain 1"/>
    <property type="match status" value="1"/>
</dbReference>
<gene>
    <name evidence="3" type="ORF">METZ01_LOCUS211716</name>
</gene>
<dbReference type="PANTHER" id="PTHR48207">
    <property type="entry name" value="SUCCINATE--HYDROXYMETHYLGLUTARATE COA-TRANSFERASE"/>
    <property type="match status" value="1"/>
</dbReference>
<name>A0A382F8A1_9ZZZZ</name>
<organism evidence="3">
    <name type="scientific">marine metagenome</name>
    <dbReference type="NCBI Taxonomy" id="408172"/>
    <lineage>
        <taxon>unclassified sequences</taxon>
        <taxon>metagenomes</taxon>
        <taxon>ecological metagenomes</taxon>
    </lineage>
</organism>
<accession>A0A382F8A1</accession>
<protein>
    <recommendedName>
        <fullName evidence="4">Formyl-CoA transferase</fullName>
    </recommendedName>
</protein>
<dbReference type="Pfam" id="PF02515">
    <property type="entry name" value="CoA_transf_3"/>
    <property type="match status" value="1"/>
</dbReference>
<dbReference type="InterPro" id="IPR044855">
    <property type="entry name" value="CoA-Trfase_III_dom3_sf"/>
</dbReference>
<reference evidence="3" key="1">
    <citation type="submission" date="2018-05" db="EMBL/GenBank/DDBJ databases">
        <authorList>
            <person name="Lanie J.A."/>
            <person name="Ng W.-L."/>
            <person name="Kazmierczak K.M."/>
            <person name="Andrzejewski T.M."/>
            <person name="Davidsen T.M."/>
            <person name="Wayne K.J."/>
            <person name="Tettelin H."/>
            <person name="Glass J.I."/>
            <person name="Rusch D."/>
            <person name="Podicherti R."/>
            <person name="Tsui H.-C.T."/>
            <person name="Winkler M.E."/>
        </authorList>
    </citation>
    <scope>NUCLEOTIDE SEQUENCE</scope>
</reference>
<dbReference type="AlphaFoldDB" id="A0A382F8A1"/>
<dbReference type="InterPro" id="IPR003673">
    <property type="entry name" value="CoA-Trfase_fam_III"/>
</dbReference>
<evidence type="ECO:0008006" key="4">
    <source>
        <dbReference type="Google" id="ProtNLM"/>
    </source>
</evidence>
<evidence type="ECO:0000256" key="1">
    <source>
        <dbReference type="ARBA" id="ARBA00022679"/>
    </source>
</evidence>
<dbReference type="GO" id="GO:0008410">
    <property type="term" value="F:CoA-transferase activity"/>
    <property type="evidence" value="ECO:0007669"/>
    <property type="project" value="TreeGrafter"/>
</dbReference>
<dbReference type="EMBL" id="UINC01048391">
    <property type="protein sequence ID" value="SVB58862.1"/>
    <property type="molecule type" value="Genomic_DNA"/>
</dbReference>
<evidence type="ECO:0000256" key="2">
    <source>
        <dbReference type="SAM" id="MobiDB-lite"/>
    </source>
</evidence>
<feature type="non-terminal residue" evidence="3">
    <location>
        <position position="1"/>
    </location>
</feature>
<feature type="region of interest" description="Disordered" evidence="2">
    <location>
        <begin position="371"/>
        <end position="392"/>
    </location>
</feature>
<dbReference type="InterPro" id="IPR023606">
    <property type="entry name" value="CoA-Trfase_III_dom_1_sf"/>
</dbReference>
<sequence length="421" mass="45469">GAGKRPCLSLSRQKRQTSPVIGDSTMASALDEIKVVDLTRTLAGPFCTMMLGDMGAEVTKIEEPSLGDETRAWTPFWNDEGTQFLTFNRNKRSLSLNLKEQEGIDIVLGLAEKADVMVESFRAGALDRMGLGYDAVRAINPNIIYCSISGYGRTGPMADKPGYDLIIQAYSGLMNLTGEPDGSPLRVGFSLVDLFTGMMAYGSILTALHHRQKTGEGQRIEASLLDGQVATMSYHATGYIATGVEPHRLGSGHPSLVPYQSFPASDGFFILGCANQGLWERLCRAIDRPDLLEDPRFSSNTARVENRAECVGTLSELFQTKTVAEWVESISAAGIPCGPINTVSQVVNDAQVAARNMIVNIPHPKVPDLRVPGSPLKLETTPSSIRRPPPMLGEHNEEILAESGYDAAKISALRDKGVIGS</sequence>
<dbReference type="PANTHER" id="PTHR48207:SF3">
    <property type="entry name" value="SUCCINATE--HYDROXYMETHYLGLUTARATE COA-TRANSFERASE"/>
    <property type="match status" value="1"/>
</dbReference>
<dbReference type="SUPFAM" id="SSF89796">
    <property type="entry name" value="CoA-transferase family III (CaiB/BaiF)"/>
    <property type="match status" value="1"/>
</dbReference>
<evidence type="ECO:0000313" key="3">
    <source>
        <dbReference type="EMBL" id="SVB58862.1"/>
    </source>
</evidence>
<proteinExistence type="predicted"/>
<dbReference type="InterPro" id="IPR050483">
    <property type="entry name" value="CoA-transferase_III_domain"/>
</dbReference>
<dbReference type="Gene3D" id="3.30.1540.10">
    <property type="entry name" value="formyl-coa transferase, domain 3"/>
    <property type="match status" value="1"/>
</dbReference>